<proteinExistence type="predicted"/>
<dbReference type="OrthoDB" id="1654714at2759"/>
<dbReference type="PANTHER" id="PTHR35505:SF5">
    <property type="entry name" value="SUBSTRATE CARRIER FAMILY PROTEIN"/>
    <property type="match status" value="1"/>
</dbReference>
<feature type="compositionally biased region" description="Acidic residues" evidence="1">
    <location>
        <begin position="508"/>
        <end position="521"/>
    </location>
</feature>
<feature type="region of interest" description="Disordered" evidence="1">
    <location>
        <begin position="457"/>
        <end position="521"/>
    </location>
</feature>
<dbReference type="Proteomes" id="UP000516437">
    <property type="component" value="Chromosome 6"/>
</dbReference>
<dbReference type="EMBL" id="RXIC02000024">
    <property type="protein sequence ID" value="KAB1209300.1"/>
    <property type="molecule type" value="Genomic_DNA"/>
</dbReference>
<feature type="compositionally biased region" description="Basic and acidic residues" evidence="1">
    <location>
        <begin position="470"/>
        <end position="485"/>
    </location>
</feature>
<organism evidence="2 3">
    <name type="scientific">Morella rubra</name>
    <name type="common">Chinese bayberry</name>
    <dbReference type="NCBI Taxonomy" id="262757"/>
    <lineage>
        <taxon>Eukaryota</taxon>
        <taxon>Viridiplantae</taxon>
        <taxon>Streptophyta</taxon>
        <taxon>Embryophyta</taxon>
        <taxon>Tracheophyta</taxon>
        <taxon>Spermatophyta</taxon>
        <taxon>Magnoliopsida</taxon>
        <taxon>eudicotyledons</taxon>
        <taxon>Gunneridae</taxon>
        <taxon>Pentapetalae</taxon>
        <taxon>rosids</taxon>
        <taxon>fabids</taxon>
        <taxon>Fagales</taxon>
        <taxon>Myricaceae</taxon>
        <taxon>Morella</taxon>
    </lineage>
</organism>
<keyword evidence="3" id="KW-1185">Reference proteome</keyword>
<dbReference type="PANTHER" id="PTHR35505">
    <property type="entry name" value="OS01G0600300 PROTEIN"/>
    <property type="match status" value="1"/>
</dbReference>
<evidence type="ECO:0000256" key="1">
    <source>
        <dbReference type="SAM" id="MobiDB-lite"/>
    </source>
</evidence>
<evidence type="ECO:0000313" key="2">
    <source>
        <dbReference type="EMBL" id="KAB1209300.1"/>
    </source>
</evidence>
<reference evidence="2 3" key="1">
    <citation type="journal article" date="2019" name="Plant Biotechnol. J.">
        <title>The red bayberry genome and genetic basis of sex determination.</title>
        <authorList>
            <person name="Jia H.M."/>
            <person name="Jia H.J."/>
            <person name="Cai Q.L."/>
            <person name="Wang Y."/>
            <person name="Zhao H.B."/>
            <person name="Yang W.F."/>
            <person name="Wang G.Y."/>
            <person name="Li Y.H."/>
            <person name="Zhan D.L."/>
            <person name="Shen Y.T."/>
            <person name="Niu Q.F."/>
            <person name="Chang L."/>
            <person name="Qiu J."/>
            <person name="Zhao L."/>
            <person name="Xie H.B."/>
            <person name="Fu W.Y."/>
            <person name="Jin J."/>
            <person name="Li X.W."/>
            <person name="Jiao Y."/>
            <person name="Zhou C.C."/>
            <person name="Tu T."/>
            <person name="Chai C.Y."/>
            <person name="Gao J.L."/>
            <person name="Fan L.J."/>
            <person name="van de Weg E."/>
            <person name="Wang J.Y."/>
            <person name="Gao Z.S."/>
        </authorList>
    </citation>
    <scope>NUCLEOTIDE SEQUENCE [LARGE SCALE GENOMIC DNA]</scope>
    <source>
        <tissue evidence="2">Leaves</tissue>
    </source>
</reference>
<gene>
    <name evidence="2" type="ORF">CJ030_MR6G023296</name>
</gene>
<comment type="caution">
    <text evidence="2">The sequence shown here is derived from an EMBL/GenBank/DDBJ whole genome shotgun (WGS) entry which is preliminary data.</text>
</comment>
<evidence type="ECO:0000313" key="3">
    <source>
        <dbReference type="Proteomes" id="UP000516437"/>
    </source>
</evidence>
<name>A0A6A1VDW8_9ROSI</name>
<dbReference type="AlphaFoldDB" id="A0A6A1VDW8"/>
<sequence>MHKEAPNFSYFIALFYGLMQAKLDPPLESGWVYAGLTFRSRDAPKADLSDRITTSKDLFHLVSASSVSCGPSKSIALLAPVVFVVYGLVVDLFGKDLALKRERKALREVKSLVEVILGYINLCCYKDSGDECSSVGSNSIMPFADLGRLWVEGNDGVESFLPLVSSEIRERISVGGCDVDQLAGVVIAEVFLLELCLKFRAGIARDDLEKELRSWAVGSITGFRNFYFFVGDVLFTGLLVLKEEKRRKGKGFNLDTITSRFICQPETLSAEDEILLRKVLYDALILGEYSFLNPERMISVPAELGRCLSMARLIITHEAVEFFREGGDHMRAISYINAFTNSHIPSQIIKWLTREIGLEEKANGSNGSTPKALIKWLLNLEDRGIRVFDDSISKYHTKLAIDISKADFELPASKLEDKKADDDVLFYIDNKGEHKDADDDQMNQSMTTAFVAAAHTMKSTVNGGRKRKDGRSAEKKKIKFVKHDLGQNSGSARARSSLVSNDGFSSESEVENPLSDDDTET</sequence>
<accession>A0A6A1VDW8</accession>
<protein>
    <submittedName>
        <fullName evidence="2">Uncharacterized protein</fullName>
    </submittedName>
</protein>
<feature type="compositionally biased region" description="Polar residues" evidence="1">
    <location>
        <begin position="497"/>
        <end position="507"/>
    </location>
</feature>